<dbReference type="EMBL" id="CP036291">
    <property type="protein sequence ID" value="QDU89064.1"/>
    <property type="molecule type" value="Genomic_DNA"/>
</dbReference>
<dbReference type="RefSeq" id="WP_145284828.1">
    <property type="nucleotide sequence ID" value="NZ_CP036291.1"/>
</dbReference>
<organism evidence="1 2">
    <name type="scientific">Pirellulimonas nuda</name>
    <dbReference type="NCBI Taxonomy" id="2528009"/>
    <lineage>
        <taxon>Bacteria</taxon>
        <taxon>Pseudomonadati</taxon>
        <taxon>Planctomycetota</taxon>
        <taxon>Planctomycetia</taxon>
        <taxon>Pirellulales</taxon>
        <taxon>Lacipirellulaceae</taxon>
        <taxon>Pirellulimonas</taxon>
    </lineage>
</organism>
<accession>A0A518DC55</accession>
<name>A0A518DC55_9BACT</name>
<sequence length="140" mass="15396">MDITVVLSVLGGVVQEAYANSPGVRALIVDWDAQAAETQQPSVQSMEAAGIHALWGSDLERAIEQGGHGELLTPAAKRGVRDPGELDRAELEHLARWVQERLYLDRDERDEPFWNPDKQWSGADLCAELAVLLELKGLTP</sequence>
<dbReference type="AlphaFoldDB" id="A0A518DC55"/>
<dbReference type="OrthoDB" id="292104at2"/>
<protein>
    <submittedName>
        <fullName evidence="1">Uncharacterized protein</fullName>
    </submittedName>
</protein>
<dbReference type="Proteomes" id="UP000317429">
    <property type="component" value="Chromosome"/>
</dbReference>
<reference evidence="1 2" key="1">
    <citation type="submission" date="2019-02" db="EMBL/GenBank/DDBJ databases">
        <title>Deep-cultivation of Planctomycetes and their phenomic and genomic characterization uncovers novel biology.</title>
        <authorList>
            <person name="Wiegand S."/>
            <person name="Jogler M."/>
            <person name="Boedeker C."/>
            <person name="Pinto D."/>
            <person name="Vollmers J."/>
            <person name="Rivas-Marin E."/>
            <person name="Kohn T."/>
            <person name="Peeters S.H."/>
            <person name="Heuer A."/>
            <person name="Rast P."/>
            <person name="Oberbeckmann S."/>
            <person name="Bunk B."/>
            <person name="Jeske O."/>
            <person name="Meyerdierks A."/>
            <person name="Storesund J.E."/>
            <person name="Kallscheuer N."/>
            <person name="Luecker S."/>
            <person name="Lage O.M."/>
            <person name="Pohl T."/>
            <person name="Merkel B.J."/>
            <person name="Hornburger P."/>
            <person name="Mueller R.-W."/>
            <person name="Bruemmer F."/>
            <person name="Labrenz M."/>
            <person name="Spormann A.M."/>
            <person name="Op den Camp H."/>
            <person name="Overmann J."/>
            <person name="Amann R."/>
            <person name="Jetten M.S.M."/>
            <person name="Mascher T."/>
            <person name="Medema M.H."/>
            <person name="Devos D.P."/>
            <person name="Kaster A.-K."/>
            <person name="Ovreas L."/>
            <person name="Rohde M."/>
            <person name="Galperin M.Y."/>
            <person name="Jogler C."/>
        </authorList>
    </citation>
    <scope>NUCLEOTIDE SEQUENCE [LARGE SCALE GENOMIC DNA]</scope>
    <source>
        <strain evidence="1 2">Pla175</strain>
    </source>
</reference>
<evidence type="ECO:0000313" key="2">
    <source>
        <dbReference type="Proteomes" id="UP000317429"/>
    </source>
</evidence>
<keyword evidence="2" id="KW-1185">Reference proteome</keyword>
<dbReference type="KEGG" id="pnd:Pla175_24500"/>
<proteinExistence type="predicted"/>
<evidence type="ECO:0000313" key="1">
    <source>
        <dbReference type="EMBL" id="QDU89064.1"/>
    </source>
</evidence>
<gene>
    <name evidence="1" type="ORF">Pla175_24500</name>
</gene>